<dbReference type="GeneID" id="92511095"/>
<reference evidence="4" key="2">
    <citation type="journal article" date="2021" name="Sci. Data">
        <title>Chromosome-scale genome sequencing, assembly and annotation of six genomes from subfamily Leishmaniinae.</title>
        <authorList>
            <person name="Almutairi H."/>
            <person name="Urbaniak M.D."/>
            <person name="Bates M.D."/>
            <person name="Jariyapan N."/>
            <person name="Kwakye-Nuako G."/>
            <person name="Thomaz Soccol V."/>
            <person name="Al-Salem W.S."/>
            <person name="Dillon R.J."/>
            <person name="Bates P.A."/>
            <person name="Gatherer D."/>
        </authorList>
    </citation>
    <scope>NUCLEOTIDE SEQUENCE [LARGE SCALE GENOMIC DNA]</scope>
</reference>
<evidence type="ECO:0000256" key="1">
    <source>
        <dbReference type="SAM" id="MobiDB-lite"/>
    </source>
</evidence>
<protein>
    <recommendedName>
        <fullName evidence="2">EF-hand domain-containing protein</fullName>
    </recommendedName>
</protein>
<evidence type="ECO:0000313" key="3">
    <source>
        <dbReference type="EMBL" id="KAG5466780.1"/>
    </source>
</evidence>
<dbReference type="SMART" id="SM00054">
    <property type="entry name" value="EFh"/>
    <property type="match status" value="3"/>
</dbReference>
<feature type="compositionally biased region" description="Low complexity" evidence="1">
    <location>
        <begin position="235"/>
        <end position="246"/>
    </location>
</feature>
<dbReference type="PROSITE" id="PS50222">
    <property type="entry name" value="EF_HAND_2"/>
    <property type="match status" value="2"/>
</dbReference>
<proteinExistence type="predicted"/>
<reference evidence="4" key="1">
    <citation type="journal article" date="2021" name="Microbiol. Resour. Announc.">
        <title>LGAAP: Leishmaniinae Genome Assembly and Annotation Pipeline.</title>
        <authorList>
            <person name="Almutairi H."/>
            <person name="Urbaniak M.D."/>
            <person name="Bates M.D."/>
            <person name="Jariyapan N."/>
            <person name="Kwakye-Nuako G."/>
            <person name="Thomaz-Soccol V."/>
            <person name="Al-Salem W.S."/>
            <person name="Dillon R.J."/>
            <person name="Bates P.A."/>
            <person name="Gatherer D."/>
        </authorList>
    </citation>
    <scope>NUCLEOTIDE SEQUENCE [LARGE SCALE GENOMIC DNA]</scope>
</reference>
<dbReference type="RefSeq" id="XP_067174688.1">
    <property type="nucleotide sequence ID" value="XM_067318583.1"/>
</dbReference>
<name>A0A836GXU2_9TRYP</name>
<feature type="domain" description="EF-hand" evidence="2">
    <location>
        <begin position="35"/>
        <end position="65"/>
    </location>
</feature>
<dbReference type="KEGG" id="lmat:92511095"/>
<evidence type="ECO:0000313" key="4">
    <source>
        <dbReference type="Proteomes" id="UP000673552"/>
    </source>
</evidence>
<keyword evidence="4" id="KW-1185">Reference proteome</keyword>
<accession>A0A836GXU2</accession>
<dbReference type="OrthoDB" id="273004at2759"/>
<organism evidence="3 4">
    <name type="scientific">Leishmania martiniquensis</name>
    <dbReference type="NCBI Taxonomy" id="1580590"/>
    <lineage>
        <taxon>Eukaryota</taxon>
        <taxon>Discoba</taxon>
        <taxon>Euglenozoa</taxon>
        <taxon>Kinetoplastea</taxon>
        <taxon>Metakinetoplastina</taxon>
        <taxon>Trypanosomatida</taxon>
        <taxon>Trypanosomatidae</taxon>
        <taxon>Leishmaniinae</taxon>
        <taxon>Leishmania</taxon>
    </lineage>
</organism>
<dbReference type="Proteomes" id="UP000673552">
    <property type="component" value="Unassembled WGS sequence"/>
</dbReference>
<feature type="region of interest" description="Disordered" evidence="1">
    <location>
        <begin position="133"/>
        <end position="164"/>
    </location>
</feature>
<gene>
    <name evidence="3" type="ORF">LSCM1_00957</name>
</gene>
<feature type="region of interest" description="Disordered" evidence="1">
    <location>
        <begin position="225"/>
        <end position="252"/>
    </location>
</feature>
<dbReference type="EMBL" id="JAFEUZ010000035">
    <property type="protein sequence ID" value="KAG5466780.1"/>
    <property type="molecule type" value="Genomic_DNA"/>
</dbReference>
<sequence length="1423" mass="151520">MPSRVFVRAQVLDSLSDDAARQEAEAIPEFIYFFLRDAFLAVDEDGDGYVTGDAVSRLFPALTSARAGNGSASSPEAPGIMAPTVHPTWWSPTSYVAPTRCATAAQQRPLDLCGFMQTYWPIVSDKMARLVGDTRSEKSSDNASRSRSPCAPVGRQPVFSPSPFRDVSAPPLRAPSTSRLAAAVPVNCLAASLVCGARPVLEGETVAPEQHRLYRQAVEHIWMGDCTRSPHSGTPSPALESPSASSPVPPPCPQHLLTENDMEELLAAFFYLDRQNDGYVGVADVAAALQSLLHAAACTGQGFVSADTPAEVHNDVEQLAHAMLRLALSTTTTPRDAIAPGREAASPASDPSTTPPALPSPPSCDPCVSWTVFARSFQCDTGAFPAELVAWCAGCARASRESTTRALATTPQWMSPLECAYVQQLLISYMDLSCAEKGKAFPRPSPTTSAKADSAPAAALSQRVSVNTASTRTLSRRCQPTGTCEDHWRGPYSCQTHAAALALQQRCHHTDVHVQHSVRSDIATLPLPLLEASLRQDMHAFLFPGACSFSAAAEAALGEVVEHHVRAVCTLARRVALLPAFCHSSDARTTGKVSPLSACVGLAHVNMKKLVDAITADPRCLHLDVLVPWESRLAAVVEGAQHYPRRLVEEAVSLLSVFAHDAGQGGGAELADVLHLRRALSALSPSLARLITGAASFCEGQWRLERCMIALTTHVLSVPPLLHVPPSPGSEETALTSASVTASGDSAVALHDHPCFALMRNAPLLKASHGWLRYTCRRMPSREQRAIIEALRCSRVGSYGGDKLCEAANGTFHSIIDGKRDDKDDQRPISACDMYRVLLPPVRASCWVCSVDPVVAAHVTLVLVAASMSADITAQMEESAWWARVLALLEQWVRANHSRCCLPERTDAWAMNAITSTAAELGLPCCREVSRVLSHLHVALPVTTCMVTVKEEELTQSLTRVVESLSLWAPPPSAKAVLPSSSAAACSRLVDTLVGACPCHEPALVDVSSLLQRWLEAYPLPLTVTHLSLCCAIEEVGSVYYALKRLAASEEEKRLQGTTPAGWTAASPRALGKELRTATASSRPAPAAPVLTGISPACLSELLGNEDLLLALYAVSPPEAVGVWGGALCRLGTLLRPVLLSSTGVRVSLDKLSGRPLECGRIVGRAAPGSASIPPLAAATFHRNGGQRDLADALTSMAVPAPVQHAAAQLFAHVDVEGTGRVTEDQLRSHRSRVPASVRYGWHRFVTALCSSSAMTSLPLSCETTPCTLIAGGLSAAVLRSHRWRCGCRAAAAPELCVSGAQPRRQPQEEEVSRFSVATQRSDDDAATTYSLGDMLVRMAELRVCVQAQLLEESSARAKAETSAVVARKHNLAPATVALGAGLPWLTATDQKAAASSSPAAGTAQWWATYLEELCRSYSPLAL</sequence>
<evidence type="ECO:0000259" key="2">
    <source>
        <dbReference type="PROSITE" id="PS50222"/>
    </source>
</evidence>
<dbReference type="GO" id="GO:0005509">
    <property type="term" value="F:calcium ion binding"/>
    <property type="evidence" value="ECO:0007669"/>
    <property type="project" value="InterPro"/>
</dbReference>
<dbReference type="InterPro" id="IPR002048">
    <property type="entry name" value="EF_hand_dom"/>
</dbReference>
<feature type="domain" description="EF-hand" evidence="2">
    <location>
        <begin position="260"/>
        <end position="295"/>
    </location>
</feature>
<feature type="region of interest" description="Disordered" evidence="1">
    <location>
        <begin position="334"/>
        <end position="361"/>
    </location>
</feature>
<comment type="caution">
    <text evidence="3">The sequence shown here is derived from an EMBL/GenBank/DDBJ whole genome shotgun (WGS) entry which is preliminary data.</text>
</comment>